<feature type="region of interest" description="Disordered" evidence="1">
    <location>
        <begin position="1"/>
        <end position="43"/>
    </location>
</feature>
<evidence type="ECO:0000256" key="1">
    <source>
        <dbReference type="SAM" id="MobiDB-lite"/>
    </source>
</evidence>
<organism evidence="2">
    <name type="scientific">uncultured Thermomicrobiales bacterium</name>
    <dbReference type="NCBI Taxonomy" id="1645740"/>
    <lineage>
        <taxon>Bacteria</taxon>
        <taxon>Pseudomonadati</taxon>
        <taxon>Thermomicrobiota</taxon>
        <taxon>Thermomicrobia</taxon>
        <taxon>Thermomicrobiales</taxon>
        <taxon>environmental samples</taxon>
    </lineage>
</organism>
<gene>
    <name evidence="2" type="ORF">AVDCRST_MAG49-4509</name>
</gene>
<sequence length="92" mass="9595">MLDHSTMRIDPSAALGPRRRADDLAGQVGAGFRSHDDRPKPSRRIGATVLAVSPMQGAASSAAAEAWVTGPNTRASATVRTVSILRISSSLL</sequence>
<accession>A0A6J4VGR4</accession>
<name>A0A6J4VGR4_9BACT</name>
<proteinExistence type="predicted"/>
<evidence type="ECO:0000313" key="2">
    <source>
        <dbReference type="EMBL" id="CAA9578423.1"/>
    </source>
</evidence>
<protein>
    <submittedName>
        <fullName evidence="2">Uncharacterized protein</fullName>
    </submittedName>
</protein>
<reference evidence="2" key="1">
    <citation type="submission" date="2020-02" db="EMBL/GenBank/DDBJ databases">
        <authorList>
            <person name="Meier V. D."/>
        </authorList>
    </citation>
    <scope>NUCLEOTIDE SEQUENCE</scope>
    <source>
        <strain evidence="2">AVDCRST_MAG49</strain>
    </source>
</reference>
<dbReference type="EMBL" id="CADCWG010000317">
    <property type="protein sequence ID" value="CAA9578423.1"/>
    <property type="molecule type" value="Genomic_DNA"/>
</dbReference>
<dbReference type="AlphaFoldDB" id="A0A6J4VGR4"/>